<feature type="transmembrane region" description="Helical" evidence="6">
    <location>
        <begin position="191"/>
        <end position="210"/>
    </location>
</feature>
<feature type="transmembrane region" description="Helical" evidence="6">
    <location>
        <begin position="338"/>
        <end position="357"/>
    </location>
</feature>
<comment type="subcellular location">
    <subcellularLocation>
        <location evidence="1">Membrane</location>
        <topology evidence="1">Multi-pass membrane protein</topology>
    </subcellularLocation>
</comment>
<reference evidence="8" key="1">
    <citation type="submission" date="2021-02" db="EMBL/GenBank/DDBJ databases">
        <title>Natrosporangium hydrolyticum gen. nov., sp. nov, a haloalkaliphilic actinobacterium from a soda solonchak soil.</title>
        <authorList>
            <person name="Sorokin D.Y."/>
            <person name="Khijniak T.V."/>
            <person name="Zakharycheva A.P."/>
            <person name="Boueva O.V."/>
            <person name="Ariskina E.V."/>
            <person name="Hahnke R.L."/>
            <person name="Bunk B."/>
            <person name="Sproer C."/>
            <person name="Schumann P."/>
            <person name="Evtushenko L.I."/>
            <person name="Kublanov I.V."/>
        </authorList>
    </citation>
    <scope>NUCLEOTIDE SEQUENCE</scope>
    <source>
        <strain evidence="8">DSM 106523</strain>
    </source>
</reference>
<feature type="transmembrane region" description="Helical" evidence="6">
    <location>
        <begin position="216"/>
        <end position="234"/>
    </location>
</feature>
<dbReference type="Pfam" id="PF12698">
    <property type="entry name" value="ABC2_membrane_3"/>
    <property type="match status" value="1"/>
</dbReference>
<feature type="domain" description="ABC-2 type transporter transmembrane" evidence="7">
    <location>
        <begin position="158"/>
        <end position="352"/>
    </location>
</feature>
<evidence type="ECO:0000256" key="5">
    <source>
        <dbReference type="SAM" id="MobiDB-lite"/>
    </source>
</evidence>
<evidence type="ECO:0000313" key="8">
    <source>
        <dbReference type="EMBL" id="QSB14277.1"/>
    </source>
</evidence>
<keyword evidence="2 6" id="KW-0812">Transmembrane</keyword>
<feature type="transmembrane region" description="Helical" evidence="6">
    <location>
        <begin position="46"/>
        <end position="68"/>
    </location>
</feature>
<dbReference type="RefSeq" id="WP_239676402.1">
    <property type="nucleotide sequence ID" value="NZ_CP070499.1"/>
</dbReference>
<evidence type="ECO:0000256" key="4">
    <source>
        <dbReference type="ARBA" id="ARBA00023136"/>
    </source>
</evidence>
<dbReference type="EMBL" id="CP070499">
    <property type="protein sequence ID" value="QSB14277.1"/>
    <property type="molecule type" value="Genomic_DNA"/>
</dbReference>
<name>A0A895Y963_9ACTN</name>
<dbReference type="Proteomes" id="UP000662857">
    <property type="component" value="Chromosome"/>
</dbReference>
<dbReference type="KEGG" id="nhy:JQS43_22655"/>
<feature type="transmembrane region" description="Helical" evidence="6">
    <location>
        <begin position="246"/>
        <end position="268"/>
    </location>
</feature>
<dbReference type="GO" id="GO:0016020">
    <property type="term" value="C:membrane"/>
    <property type="evidence" value="ECO:0007669"/>
    <property type="project" value="UniProtKB-SubCell"/>
</dbReference>
<evidence type="ECO:0000313" key="9">
    <source>
        <dbReference type="Proteomes" id="UP000662857"/>
    </source>
</evidence>
<protein>
    <submittedName>
        <fullName evidence="8">ABC transporter permease</fullName>
    </submittedName>
</protein>
<feature type="transmembrane region" description="Helical" evidence="6">
    <location>
        <begin position="157"/>
        <end position="179"/>
    </location>
</feature>
<evidence type="ECO:0000256" key="6">
    <source>
        <dbReference type="SAM" id="Phobius"/>
    </source>
</evidence>
<feature type="transmembrane region" description="Helical" evidence="6">
    <location>
        <begin position="307"/>
        <end position="326"/>
    </location>
</feature>
<keyword evidence="3 6" id="KW-1133">Transmembrane helix</keyword>
<keyword evidence="9" id="KW-1185">Reference proteome</keyword>
<sequence>MSSAGSPTITREPQPHRPDAPRTNATWAATRLVAEREISTQLRTKGFWITLAVFVVGLLAATILPGLFGGDDRVTVAVAGPAAAEAVAATDFEVEPVTDRAAAEELVRDGEVDGAVIDGPAGPLVIGLADPPTAVVSGLSQSPPVELLEPDEVGGGLRFLVAFAFALAFMMFSFSGMAIAQSVVTEKQTRIVEILVATIPIRAILAGKIIGHSLLVFAQLALLAMVAPIGLRAGDQSQLLSLLAPALGWFLPFFALGFVLLATMWSVAGSIVSRQEDLGSTAAPIIAVVMLPYFGVVFFFENTLVMTILSYVPFSAAVAMPVRLFAGEAQPWEPFVSMLGLVATMIAGVLIGSRLYAGSLLRTGSRVKLRQAWSQRS</sequence>
<feature type="region of interest" description="Disordered" evidence="5">
    <location>
        <begin position="1"/>
        <end position="24"/>
    </location>
</feature>
<evidence type="ECO:0000259" key="7">
    <source>
        <dbReference type="Pfam" id="PF12698"/>
    </source>
</evidence>
<accession>A0A895Y963</accession>
<feature type="transmembrane region" description="Helical" evidence="6">
    <location>
        <begin position="280"/>
        <end position="300"/>
    </location>
</feature>
<organism evidence="8 9">
    <name type="scientific">Natronosporangium hydrolyticum</name>
    <dbReference type="NCBI Taxonomy" id="2811111"/>
    <lineage>
        <taxon>Bacteria</taxon>
        <taxon>Bacillati</taxon>
        <taxon>Actinomycetota</taxon>
        <taxon>Actinomycetes</taxon>
        <taxon>Micromonosporales</taxon>
        <taxon>Micromonosporaceae</taxon>
        <taxon>Natronosporangium</taxon>
    </lineage>
</organism>
<evidence type="ECO:0000256" key="3">
    <source>
        <dbReference type="ARBA" id="ARBA00022989"/>
    </source>
</evidence>
<gene>
    <name evidence="8" type="ORF">JQS43_22655</name>
</gene>
<feature type="compositionally biased region" description="Polar residues" evidence="5">
    <location>
        <begin position="1"/>
        <end position="11"/>
    </location>
</feature>
<evidence type="ECO:0000256" key="2">
    <source>
        <dbReference type="ARBA" id="ARBA00022692"/>
    </source>
</evidence>
<dbReference type="InterPro" id="IPR013525">
    <property type="entry name" value="ABC2_TM"/>
</dbReference>
<dbReference type="AlphaFoldDB" id="A0A895Y963"/>
<evidence type="ECO:0000256" key="1">
    <source>
        <dbReference type="ARBA" id="ARBA00004141"/>
    </source>
</evidence>
<keyword evidence="4 6" id="KW-0472">Membrane</keyword>
<proteinExistence type="predicted"/>
<dbReference type="GO" id="GO:0140359">
    <property type="term" value="F:ABC-type transporter activity"/>
    <property type="evidence" value="ECO:0007669"/>
    <property type="project" value="InterPro"/>
</dbReference>